<dbReference type="PROSITE" id="PS50071">
    <property type="entry name" value="HOMEOBOX_2"/>
    <property type="match status" value="1"/>
</dbReference>
<feature type="region of interest" description="Disordered" evidence="7">
    <location>
        <begin position="127"/>
        <end position="197"/>
    </location>
</feature>
<feature type="compositionally biased region" description="Basic and acidic residues" evidence="7">
    <location>
        <begin position="136"/>
        <end position="153"/>
    </location>
</feature>
<protein>
    <submittedName>
        <fullName evidence="9">DgyrCDS11152</fullName>
    </submittedName>
</protein>
<evidence type="ECO:0000256" key="3">
    <source>
        <dbReference type="ARBA" id="ARBA00023155"/>
    </source>
</evidence>
<comment type="subcellular location">
    <subcellularLocation>
        <location evidence="5 6">Nucleus</location>
    </subcellularLocation>
</comment>
<evidence type="ECO:0000256" key="4">
    <source>
        <dbReference type="ARBA" id="ARBA00023242"/>
    </source>
</evidence>
<dbReference type="InterPro" id="IPR017970">
    <property type="entry name" value="Homeobox_CS"/>
</dbReference>
<dbReference type="CDD" id="cd00086">
    <property type="entry name" value="homeodomain"/>
    <property type="match status" value="1"/>
</dbReference>
<dbReference type="SUPFAM" id="SSF46689">
    <property type="entry name" value="Homeodomain-like"/>
    <property type="match status" value="1"/>
</dbReference>
<dbReference type="InterPro" id="IPR020479">
    <property type="entry name" value="HD_metazoa"/>
</dbReference>
<organism evidence="9 10">
    <name type="scientific">Dimorphilus gyrociliatus</name>
    <dbReference type="NCBI Taxonomy" id="2664684"/>
    <lineage>
        <taxon>Eukaryota</taxon>
        <taxon>Metazoa</taxon>
        <taxon>Spiralia</taxon>
        <taxon>Lophotrochozoa</taxon>
        <taxon>Annelida</taxon>
        <taxon>Polychaeta</taxon>
        <taxon>Polychaeta incertae sedis</taxon>
        <taxon>Dinophilidae</taxon>
        <taxon>Dimorphilus</taxon>
    </lineage>
</organism>
<feature type="compositionally biased region" description="Polar residues" evidence="7">
    <location>
        <begin position="66"/>
        <end position="76"/>
    </location>
</feature>
<evidence type="ECO:0000256" key="2">
    <source>
        <dbReference type="ARBA" id="ARBA00023125"/>
    </source>
</evidence>
<keyword evidence="3 5" id="KW-0371">Homeobox</keyword>
<dbReference type="InterPro" id="IPR009057">
    <property type="entry name" value="Homeodomain-like_sf"/>
</dbReference>
<dbReference type="Gene3D" id="1.10.10.60">
    <property type="entry name" value="Homeodomain-like"/>
    <property type="match status" value="1"/>
</dbReference>
<dbReference type="Pfam" id="PF00046">
    <property type="entry name" value="Homeodomain"/>
    <property type="match status" value="1"/>
</dbReference>
<dbReference type="GO" id="GO:0048513">
    <property type="term" value="P:animal organ development"/>
    <property type="evidence" value="ECO:0007669"/>
    <property type="project" value="UniProtKB-ARBA"/>
</dbReference>
<evidence type="ECO:0000256" key="7">
    <source>
        <dbReference type="SAM" id="MobiDB-lite"/>
    </source>
</evidence>
<evidence type="ECO:0000313" key="9">
    <source>
        <dbReference type="EMBL" id="CAD5122743.1"/>
    </source>
</evidence>
<dbReference type="OrthoDB" id="3137333at2759"/>
<keyword evidence="4 5" id="KW-0539">Nucleus</keyword>
<dbReference type="PANTHER" id="PTHR45664">
    <property type="entry name" value="PROTEIN ZERKNUELLT 1-RELATED"/>
    <property type="match status" value="1"/>
</dbReference>
<keyword evidence="10" id="KW-1185">Reference proteome</keyword>
<dbReference type="PROSITE" id="PS00027">
    <property type="entry name" value="HOMEOBOX_1"/>
    <property type="match status" value="1"/>
</dbReference>
<evidence type="ECO:0000256" key="1">
    <source>
        <dbReference type="ARBA" id="ARBA00022473"/>
    </source>
</evidence>
<feature type="region of interest" description="Disordered" evidence="7">
    <location>
        <begin position="53"/>
        <end position="76"/>
    </location>
</feature>
<comment type="caution">
    <text evidence="9">The sequence shown here is derived from an EMBL/GenBank/DDBJ whole genome shotgun (WGS) entry which is preliminary data.</text>
</comment>
<dbReference type="GO" id="GO:0005634">
    <property type="term" value="C:nucleus"/>
    <property type="evidence" value="ECO:0007669"/>
    <property type="project" value="UniProtKB-SubCell"/>
</dbReference>
<reference evidence="9 10" key="1">
    <citation type="submission" date="2020-08" db="EMBL/GenBank/DDBJ databases">
        <authorList>
            <person name="Hejnol A."/>
        </authorList>
    </citation>
    <scope>NUCLEOTIDE SEQUENCE [LARGE SCALE GENOMIC DNA]</scope>
</reference>
<feature type="DNA-binding region" description="Homeobox" evidence="5">
    <location>
        <begin position="71"/>
        <end position="130"/>
    </location>
</feature>
<evidence type="ECO:0000256" key="6">
    <source>
        <dbReference type="RuleBase" id="RU000682"/>
    </source>
</evidence>
<accession>A0A7I8W4C8</accession>
<dbReference type="InterPro" id="IPR001356">
    <property type="entry name" value="HD"/>
</dbReference>
<keyword evidence="2 5" id="KW-0238">DNA-binding</keyword>
<evidence type="ECO:0000313" key="10">
    <source>
        <dbReference type="Proteomes" id="UP000549394"/>
    </source>
</evidence>
<dbReference type="FunFam" id="1.10.10.60:FF:000176">
    <property type="entry name" value="pancreas/duodenum homeobox protein 1"/>
    <property type="match status" value="1"/>
</dbReference>
<feature type="compositionally biased region" description="Basic and acidic residues" evidence="7">
    <location>
        <begin position="180"/>
        <end position="196"/>
    </location>
</feature>
<evidence type="ECO:0000259" key="8">
    <source>
        <dbReference type="PROSITE" id="PS50071"/>
    </source>
</evidence>
<dbReference type="EMBL" id="CAJFCJ010000018">
    <property type="protein sequence ID" value="CAD5122743.1"/>
    <property type="molecule type" value="Genomic_DNA"/>
</dbReference>
<dbReference type="SMART" id="SM00389">
    <property type="entry name" value="HOX"/>
    <property type="match status" value="1"/>
</dbReference>
<dbReference type="GO" id="GO:0000981">
    <property type="term" value="F:DNA-binding transcription factor activity, RNA polymerase II-specific"/>
    <property type="evidence" value="ECO:0007669"/>
    <property type="project" value="InterPro"/>
</dbReference>
<evidence type="ECO:0000256" key="5">
    <source>
        <dbReference type="PROSITE-ProRule" id="PRU00108"/>
    </source>
</evidence>
<feature type="compositionally biased region" description="Polar residues" evidence="7">
    <location>
        <begin position="154"/>
        <end position="177"/>
    </location>
</feature>
<proteinExistence type="predicted"/>
<dbReference type="Proteomes" id="UP000549394">
    <property type="component" value="Unassembled WGS sequence"/>
</dbReference>
<dbReference type="PRINTS" id="PR00024">
    <property type="entry name" value="HOMEOBOX"/>
</dbReference>
<sequence>MEYPNAIAYDPTINHQFPPNLQGFNDVPQYDWMKEKKGSRKKKMAETIGVEADNTMPSLSPCPDSHASTTSKRQRTAYTNSQLVELEKEFHFNKYLCRPRRIEIAASLDLTERQVKVWFQNRRMKYKRQSGNGNGDSKEPVKDESARTERADSTSDLGTSESHASPSSTELSPSPAVSSKDPEPETKKNENKELPPIHRANLFNARQSADCQMGYTNPQSAANMQISMQINNATSAYQQPTNNGVYSPNSRAFYNYSYHNTNYQQSQGQMQASRDLVSSDRPLATSRGSANNYYSTPPTDSLRQIEQLTFSTTTIEKSCCRYNSSDLNYVPPNCYQNSNIVENNPDVQPIQACINNSQFSISDYFNSGNDYYSM</sequence>
<gene>
    <name evidence="9" type="ORF">DGYR_LOCUS10509</name>
</gene>
<dbReference type="GO" id="GO:0000978">
    <property type="term" value="F:RNA polymerase II cis-regulatory region sequence-specific DNA binding"/>
    <property type="evidence" value="ECO:0007669"/>
    <property type="project" value="TreeGrafter"/>
</dbReference>
<name>A0A7I8W4C8_9ANNE</name>
<keyword evidence="1" id="KW-0217">Developmental protein</keyword>
<dbReference type="PANTHER" id="PTHR45664:SF2">
    <property type="entry name" value="HOMEOTIC PROTEIN PROBOSCIPEDIA"/>
    <property type="match status" value="1"/>
</dbReference>
<feature type="domain" description="Homeobox" evidence="8">
    <location>
        <begin position="69"/>
        <end position="129"/>
    </location>
</feature>
<dbReference type="AlphaFoldDB" id="A0A7I8W4C8"/>